<evidence type="ECO:0000313" key="9">
    <source>
        <dbReference type="EMBL" id="RBN50398.1"/>
    </source>
</evidence>
<dbReference type="SUPFAM" id="SSF47090">
    <property type="entry name" value="PGBD-like"/>
    <property type="match status" value="1"/>
</dbReference>
<evidence type="ECO:0000256" key="6">
    <source>
        <dbReference type="ARBA" id="ARBA00023316"/>
    </source>
</evidence>
<dbReference type="Pfam" id="PF20142">
    <property type="entry name" value="Scaffold"/>
    <property type="match status" value="1"/>
</dbReference>
<dbReference type="GO" id="GO:0009252">
    <property type="term" value="P:peptidoglycan biosynthetic process"/>
    <property type="evidence" value="ECO:0007669"/>
    <property type="project" value="UniProtKB-UniPathway"/>
</dbReference>
<dbReference type="OrthoDB" id="9778545at2"/>
<dbReference type="InterPro" id="IPR005490">
    <property type="entry name" value="LD_TPept_cat_dom"/>
</dbReference>
<feature type="active site" description="Nucleophile" evidence="7">
    <location>
        <position position="451"/>
    </location>
</feature>
<keyword evidence="3" id="KW-0808">Transferase</keyword>
<dbReference type="EMBL" id="QNUX01000006">
    <property type="protein sequence ID" value="RBN50398.1"/>
    <property type="molecule type" value="Genomic_DNA"/>
</dbReference>
<keyword evidence="5 7" id="KW-0573">Peptidoglycan synthesis</keyword>
<comment type="caution">
    <text evidence="9">The sequence shown here is derived from an EMBL/GenBank/DDBJ whole genome shotgun (WGS) entry which is preliminary data.</text>
</comment>
<evidence type="ECO:0000256" key="4">
    <source>
        <dbReference type="ARBA" id="ARBA00022960"/>
    </source>
</evidence>
<dbReference type="PANTHER" id="PTHR41533:SF2">
    <property type="entry name" value="BLR7131 PROTEIN"/>
    <property type="match status" value="1"/>
</dbReference>
<evidence type="ECO:0000256" key="2">
    <source>
        <dbReference type="ARBA" id="ARBA00005992"/>
    </source>
</evidence>
<dbReference type="GO" id="GO:0071555">
    <property type="term" value="P:cell wall organization"/>
    <property type="evidence" value="ECO:0007669"/>
    <property type="project" value="UniProtKB-UniRule"/>
</dbReference>
<dbReference type="InterPro" id="IPR002477">
    <property type="entry name" value="Peptidoglycan-bd-like"/>
</dbReference>
<dbReference type="SUPFAM" id="SSF141523">
    <property type="entry name" value="L,D-transpeptidase catalytic domain-like"/>
    <property type="match status" value="1"/>
</dbReference>
<dbReference type="Pfam" id="PF01471">
    <property type="entry name" value="PG_binding_1"/>
    <property type="match status" value="1"/>
</dbReference>
<comment type="similarity">
    <text evidence="2">Belongs to the YkuD family.</text>
</comment>
<keyword evidence="10" id="KW-1185">Reference proteome</keyword>
<dbReference type="GO" id="GO:0008360">
    <property type="term" value="P:regulation of cell shape"/>
    <property type="evidence" value="ECO:0007669"/>
    <property type="project" value="UniProtKB-UniRule"/>
</dbReference>
<proteinExistence type="inferred from homology"/>
<dbReference type="UniPathway" id="UPA00219"/>
<gene>
    <name evidence="9" type="ORF">DR980_07845</name>
</gene>
<dbReference type="Gene3D" id="1.10.101.10">
    <property type="entry name" value="PGBD-like superfamily/PGBD"/>
    <property type="match status" value="1"/>
</dbReference>
<dbReference type="InterPro" id="IPR045380">
    <property type="entry name" value="LD_TPept_scaffold_dom"/>
</dbReference>
<dbReference type="AlphaFoldDB" id="A0A366B2J5"/>
<dbReference type="GO" id="GO:0004180">
    <property type="term" value="F:carboxypeptidase activity"/>
    <property type="evidence" value="ECO:0007669"/>
    <property type="project" value="UniProtKB-ARBA"/>
</dbReference>
<dbReference type="PROSITE" id="PS52029">
    <property type="entry name" value="LD_TPASE"/>
    <property type="match status" value="1"/>
</dbReference>
<evidence type="ECO:0000259" key="8">
    <source>
        <dbReference type="PROSITE" id="PS52029"/>
    </source>
</evidence>
<name>A0A366B2J5_9FLAO</name>
<reference evidence="9 10" key="1">
    <citation type="submission" date="2018-07" db="EMBL/GenBank/DDBJ databases">
        <title>Complete genome sequence of Flavobacterium psychrolimnae LMG 22018.</title>
        <authorList>
            <person name="Kim D.-U."/>
        </authorList>
    </citation>
    <scope>NUCLEOTIDE SEQUENCE [LARGE SCALE GENOMIC DNA]</scope>
    <source>
        <strain evidence="9 10">LMG 22018</strain>
    </source>
</reference>
<dbReference type="InterPro" id="IPR036365">
    <property type="entry name" value="PGBD-like_sf"/>
</dbReference>
<keyword evidence="4 7" id="KW-0133">Cell shape</keyword>
<keyword evidence="6 7" id="KW-0961">Cell wall biogenesis/degradation</keyword>
<dbReference type="InterPro" id="IPR036366">
    <property type="entry name" value="PGBDSf"/>
</dbReference>
<accession>A0A366B2J5</accession>
<evidence type="ECO:0000256" key="7">
    <source>
        <dbReference type="PROSITE-ProRule" id="PRU01373"/>
    </source>
</evidence>
<sequence>MMNISFLIVLLFTFISCKKEELKSEVILKEEIAKPRVQPEGKPTNIDSTLVLSFHNKVLTDFYTSTNYRTVWQSEEKRKIILRELLKSDEEGLIPEDYNVKTLFDFEKKAASLDSADLAKYDILLTSSLQKYISHLTNGRLNPRKLYKNWDLKPNEIDLNTTVAQLLQTDSLVYKIEQLKPNHIVYRRLKKALQQINSFPKDNFKSIKFTKIITPNDTNPSLIDIKKRLIYWKELQPKDSLTTIYDEETVRALKKFQSRHGLAADAKIGAGTIASLNFSKTQRTQQIIANLERWKWYPKQMGKEYIIINIPDYKLSLVNNNDTLRTHRVIVGRAKRKTPVLSSKLTQVVFNPTWTVPPTILREDVIPAILKSRSYLTNSNIKVYDSNGRIVSPYEWQLSQAKTYRYVQSPGTFNSLGMVKIIFPNRFSVYLHDTNHRDYFDKIDRSLSSGCVRVDNPLELTEYILNDEVNWNLEKITETLQNERTKFVKIKKEIAFHLLYWTAWSENNKLIFRDDIYNLDADLYNKLRN</sequence>
<evidence type="ECO:0000256" key="5">
    <source>
        <dbReference type="ARBA" id="ARBA00022984"/>
    </source>
</evidence>
<protein>
    <submittedName>
        <fullName evidence="9">Peptidoglycan-binding protein</fullName>
    </submittedName>
</protein>
<organism evidence="9 10">
    <name type="scientific">Flavobacterium psychrolimnae</name>
    <dbReference type="NCBI Taxonomy" id="249351"/>
    <lineage>
        <taxon>Bacteria</taxon>
        <taxon>Pseudomonadati</taxon>
        <taxon>Bacteroidota</taxon>
        <taxon>Flavobacteriia</taxon>
        <taxon>Flavobacteriales</taxon>
        <taxon>Flavobacteriaceae</taxon>
        <taxon>Flavobacterium</taxon>
    </lineage>
</organism>
<dbReference type="RefSeq" id="WP_113634741.1">
    <property type="nucleotide sequence ID" value="NZ_QNUX01000006.1"/>
</dbReference>
<dbReference type="PANTHER" id="PTHR41533">
    <property type="entry name" value="L,D-TRANSPEPTIDASE HI_1667-RELATED"/>
    <property type="match status" value="1"/>
</dbReference>
<dbReference type="InterPro" id="IPR052905">
    <property type="entry name" value="LD-transpeptidase_YkuD-like"/>
</dbReference>
<dbReference type="Pfam" id="PF03734">
    <property type="entry name" value="YkuD"/>
    <property type="match status" value="1"/>
</dbReference>
<evidence type="ECO:0000313" key="10">
    <source>
        <dbReference type="Proteomes" id="UP000253676"/>
    </source>
</evidence>
<evidence type="ECO:0000256" key="3">
    <source>
        <dbReference type="ARBA" id="ARBA00022679"/>
    </source>
</evidence>
<dbReference type="GO" id="GO:0016740">
    <property type="term" value="F:transferase activity"/>
    <property type="evidence" value="ECO:0007669"/>
    <property type="project" value="UniProtKB-KW"/>
</dbReference>
<dbReference type="Gene3D" id="2.40.440.10">
    <property type="entry name" value="L,D-transpeptidase catalytic domain-like"/>
    <property type="match status" value="1"/>
</dbReference>
<dbReference type="CDD" id="cd16913">
    <property type="entry name" value="YkuD_like"/>
    <property type="match status" value="1"/>
</dbReference>
<feature type="domain" description="L,D-TPase catalytic" evidence="8">
    <location>
        <begin position="304"/>
        <end position="472"/>
    </location>
</feature>
<feature type="active site" description="Proton donor/acceptor" evidence="7">
    <location>
        <position position="432"/>
    </location>
</feature>
<evidence type="ECO:0000256" key="1">
    <source>
        <dbReference type="ARBA" id="ARBA00004752"/>
    </source>
</evidence>
<comment type="pathway">
    <text evidence="1 7">Cell wall biogenesis; peptidoglycan biosynthesis.</text>
</comment>
<dbReference type="InterPro" id="IPR038063">
    <property type="entry name" value="Transpep_catalytic_dom"/>
</dbReference>
<dbReference type="Proteomes" id="UP000253676">
    <property type="component" value="Unassembled WGS sequence"/>
</dbReference>